<feature type="binding site" evidence="5">
    <location>
        <position position="292"/>
    </location>
    <ligand>
        <name>NAD(+)</name>
        <dbReference type="ChEBI" id="CHEBI:57540"/>
    </ligand>
</feature>
<dbReference type="InterPro" id="IPR029035">
    <property type="entry name" value="DHS-like_NAD/FAD-binding_dom"/>
</dbReference>
<dbReference type="PANTHER" id="PTHR11085:SF10">
    <property type="entry name" value="NAD-DEPENDENT PROTEIN DEACYLASE SIRTUIN-5, MITOCHONDRIAL-RELATED"/>
    <property type="match status" value="1"/>
</dbReference>
<evidence type="ECO:0000256" key="6">
    <source>
        <dbReference type="PROSITE-ProRule" id="PRU00236"/>
    </source>
</evidence>
<evidence type="ECO:0000256" key="4">
    <source>
        <dbReference type="ARBA" id="ARBA00023027"/>
    </source>
</evidence>
<comment type="similarity">
    <text evidence="5">Belongs to the sirtuin family. Class II subfamily.</text>
</comment>
<dbReference type="InterPro" id="IPR026590">
    <property type="entry name" value="Ssirtuin_cat_dom"/>
</dbReference>
<organism evidence="8 9">
    <name type="scientific">Cupriavidus gilardii</name>
    <dbReference type="NCBI Taxonomy" id="82541"/>
    <lineage>
        <taxon>Bacteria</taxon>
        <taxon>Pseudomonadati</taxon>
        <taxon>Pseudomonadota</taxon>
        <taxon>Betaproteobacteria</taxon>
        <taxon>Burkholderiales</taxon>
        <taxon>Burkholderiaceae</taxon>
        <taxon>Cupriavidus</taxon>
    </lineage>
</organism>
<feature type="binding site" evidence="5 6">
    <location>
        <position position="160"/>
    </location>
    <ligand>
        <name>Zn(2+)</name>
        <dbReference type="ChEBI" id="CHEBI:29105"/>
    </ligand>
</feature>
<gene>
    <name evidence="5" type="primary">cobB</name>
    <name evidence="8" type="ORF">NDR89_21360</name>
</gene>
<sequence length="308" mass="32506">MTAHQMPGAAAPIAAPIASSIAASNATDGPPHGDADALIDFVRRHPRLLVLTGAGISTDSGIPGYRDADGNWRASTPIQHREFLESHARRQRYWARSMVGWPIMSRALPNDAHRALARLQQAGHVEALVTQNVDGLHQAAGSTGVIELHGSLASVVCLACGERHPRGEIQRELEAANPAIAGLSAVPSADGDAHLEPDDLHGFTVPHCRRCAGVIKPDVVFFGDSVPRDRVARVHEALTRADALLVVGSSLMVYSGYRFCVAAAQAGKPVVAINLGRTRADPLLTMKIAAPCGATLTRLDAALRNIAA</sequence>
<feature type="binding site" evidence="5">
    <location>
        <begin position="274"/>
        <end position="276"/>
    </location>
    <ligand>
        <name>NAD(+)</name>
        <dbReference type="ChEBI" id="CHEBI:57540"/>
    </ligand>
</feature>
<keyword evidence="2 5" id="KW-0479">Metal-binding</keyword>
<comment type="caution">
    <text evidence="5">Lacks conserved residue(s) required for the propagation of feature annotation.</text>
</comment>
<comment type="catalytic activity">
    <reaction evidence="5">
        <text>N(6)-acetyl-L-lysyl-[protein] + NAD(+) + H2O = 2''-O-acetyl-ADP-D-ribose + nicotinamide + L-lysyl-[protein]</text>
        <dbReference type="Rhea" id="RHEA:43636"/>
        <dbReference type="Rhea" id="RHEA-COMP:9752"/>
        <dbReference type="Rhea" id="RHEA-COMP:10731"/>
        <dbReference type="ChEBI" id="CHEBI:15377"/>
        <dbReference type="ChEBI" id="CHEBI:17154"/>
        <dbReference type="ChEBI" id="CHEBI:29969"/>
        <dbReference type="ChEBI" id="CHEBI:57540"/>
        <dbReference type="ChEBI" id="CHEBI:61930"/>
        <dbReference type="ChEBI" id="CHEBI:83767"/>
        <dbReference type="EC" id="2.3.1.286"/>
    </reaction>
</comment>
<dbReference type="PROSITE" id="PS50305">
    <property type="entry name" value="SIRTUIN"/>
    <property type="match status" value="1"/>
</dbReference>
<keyword evidence="3 5" id="KW-0862">Zinc</keyword>
<feature type="binding site" evidence="5">
    <location>
        <begin position="248"/>
        <end position="250"/>
    </location>
    <ligand>
        <name>NAD(+)</name>
        <dbReference type="ChEBI" id="CHEBI:57540"/>
    </ligand>
</feature>
<dbReference type="CDD" id="cd01409">
    <property type="entry name" value="SIRT4"/>
    <property type="match status" value="1"/>
</dbReference>
<protein>
    <recommendedName>
        <fullName evidence="5">NAD-dependent protein deacetylase</fullName>
        <ecNumber evidence="5">2.3.1.286</ecNumber>
    </recommendedName>
    <alternativeName>
        <fullName evidence="5">Regulatory protein SIR2 homolog</fullName>
    </alternativeName>
</protein>
<keyword evidence="1 5" id="KW-0808">Transferase</keyword>
<dbReference type="HAMAP" id="MF_01967">
    <property type="entry name" value="Sirtuin_ClassII"/>
    <property type="match status" value="1"/>
</dbReference>
<comment type="cofactor">
    <cofactor evidence="5">
        <name>Zn(2+)</name>
        <dbReference type="ChEBI" id="CHEBI:29105"/>
    </cofactor>
    <text evidence="5">Binds 1 zinc ion per subunit.</text>
</comment>
<dbReference type="Proteomes" id="UP001056648">
    <property type="component" value="Chromosome 2"/>
</dbReference>
<feature type="domain" description="Deacetylase sirtuin-type" evidence="7">
    <location>
        <begin position="27"/>
        <end position="308"/>
    </location>
</feature>
<feature type="binding site" evidence="5">
    <location>
        <begin position="131"/>
        <end position="134"/>
    </location>
    <ligand>
        <name>NAD(+)</name>
        <dbReference type="ChEBI" id="CHEBI:57540"/>
    </ligand>
</feature>
<name>A0ABY4VPK5_9BURK</name>
<dbReference type="Pfam" id="PF02146">
    <property type="entry name" value="SIR2"/>
    <property type="match status" value="1"/>
</dbReference>
<dbReference type="InterPro" id="IPR026591">
    <property type="entry name" value="Sirtuin_cat_small_dom_sf"/>
</dbReference>
<feature type="active site" description="Proton acceptor" evidence="5 6">
    <location>
        <position position="149"/>
    </location>
</feature>
<evidence type="ECO:0000256" key="5">
    <source>
        <dbReference type="HAMAP-Rule" id="MF_01967"/>
    </source>
</evidence>
<dbReference type="SUPFAM" id="SSF52467">
    <property type="entry name" value="DHS-like NAD/FAD-binding domain"/>
    <property type="match status" value="1"/>
</dbReference>
<dbReference type="PANTHER" id="PTHR11085">
    <property type="entry name" value="NAD-DEPENDENT PROTEIN DEACYLASE SIRTUIN-5, MITOCHONDRIAL-RELATED"/>
    <property type="match status" value="1"/>
</dbReference>
<dbReference type="InterPro" id="IPR050134">
    <property type="entry name" value="NAD-dep_sirtuin_deacylases"/>
</dbReference>
<proteinExistence type="inferred from homology"/>
<dbReference type="EMBL" id="CP098736">
    <property type="protein sequence ID" value="USE79172.1"/>
    <property type="molecule type" value="Genomic_DNA"/>
</dbReference>
<dbReference type="Gene3D" id="3.40.50.1220">
    <property type="entry name" value="TPP-binding domain"/>
    <property type="match status" value="1"/>
</dbReference>
<accession>A0ABY4VPK5</accession>
<evidence type="ECO:0000256" key="1">
    <source>
        <dbReference type="ARBA" id="ARBA00022679"/>
    </source>
</evidence>
<dbReference type="InterPro" id="IPR026587">
    <property type="entry name" value="Sirtuin_class_II"/>
</dbReference>
<feature type="binding site" evidence="5 6">
    <location>
        <position position="208"/>
    </location>
    <ligand>
        <name>Zn(2+)</name>
        <dbReference type="ChEBI" id="CHEBI:29105"/>
    </ligand>
</feature>
<feature type="binding site" evidence="5 6">
    <location>
        <position position="157"/>
    </location>
    <ligand>
        <name>Zn(2+)</name>
        <dbReference type="ChEBI" id="CHEBI:29105"/>
    </ligand>
</feature>
<dbReference type="NCBIfam" id="NF003738">
    <property type="entry name" value="PRK05333.1"/>
    <property type="match status" value="1"/>
</dbReference>
<dbReference type="Gene3D" id="3.30.1600.10">
    <property type="entry name" value="SIR2/SIRT2 'Small Domain"/>
    <property type="match status" value="1"/>
</dbReference>
<keyword evidence="5" id="KW-0963">Cytoplasm</keyword>
<feature type="binding site" evidence="5 6">
    <location>
        <position position="211"/>
    </location>
    <ligand>
        <name>Zn(2+)</name>
        <dbReference type="ChEBI" id="CHEBI:29105"/>
    </ligand>
</feature>
<comment type="function">
    <text evidence="5">NAD-dependent protein deacetylase which modulates the activities of several enzymes which are inactive in their acetylated form.</text>
</comment>
<evidence type="ECO:0000313" key="9">
    <source>
        <dbReference type="Proteomes" id="UP001056648"/>
    </source>
</evidence>
<evidence type="ECO:0000256" key="2">
    <source>
        <dbReference type="ARBA" id="ARBA00022723"/>
    </source>
</evidence>
<keyword evidence="4 5" id="KW-0520">NAD</keyword>
<dbReference type="EC" id="2.3.1.286" evidence="5"/>
<dbReference type="InterPro" id="IPR003000">
    <property type="entry name" value="Sirtuin"/>
</dbReference>
<keyword evidence="9" id="KW-1185">Reference proteome</keyword>
<evidence type="ECO:0000313" key="8">
    <source>
        <dbReference type="EMBL" id="USE79172.1"/>
    </source>
</evidence>
<evidence type="ECO:0000256" key="3">
    <source>
        <dbReference type="ARBA" id="ARBA00022833"/>
    </source>
</evidence>
<reference evidence="8" key="1">
    <citation type="submission" date="2022-06" db="EMBL/GenBank/DDBJ databases">
        <title>Complete genome sequence and characterization of Cupriavidus gilardii QJ1 isolated from contaminating cells.</title>
        <authorList>
            <person name="Qi J."/>
        </authorList>
    </citation>
    <scope>NUCLEOTIDE SEQUENCE</scope>
    <source>
        <strain evidence="8">QJ1</strain>
    </source>
</reference>
<evidence type="ECO:0000259" key="7">
    <source>
        <dbReference type="PROSITE" id="PS50305"/>
    </source>
</evidence>
<comment type="subcellular location">
    <subcellularLocation>
        <location evidence="5">Cytoplasm</location>
    </subcellularLocation>
</comment>